<protein>
    <submittedName>
        <fullName evidence="9">Transporter</fullName>
    </submittedName>
</protein>
<dbReference type="Pfam" id="PF02321">
    <property type="entry name" value="OEP"/>
    <property type="match status" value="2"/>
</dbReference>
<dbReference type="InterPro" id="IPR003423">
    <property type="entry name" value="OMP_efflux"/>
</dbReference>
<evidence type="ECO:0000313" key="10">
    <source>
        <dbReference type="Proteomes" id="UP000603912"/>
    </source>
</evidence>
<sequence length="511" mass="54115">MILFRKALSNASRSLRLALVLALAGTVSACQTMKDSAPVCETGASARPEGCPLVLVAAEFANTTEAALSAAIPVMASPAVTARESPPAAAAPSRRGGQLSLAEMMRRTLAVSPSTGLAQAIELELGAGVAVSRAAFLPQLSLQGGTGQSLNGSFHTSTYRDYWADRNVAGAWRNDVSLSGSQLIYDFGASRADLDRAVKARDAQSLRVMAAAEEAALSAAQAYVKVQESRELLALAKENLVALQGIETLISRSEQNGNGTQADMKRVRARVVDAESTVVDQDLDLKVAIEKFRRLAQTDPDGLQTAPTLQASLPANASQALTEAAKNSPQLLAGAIAVAAAQAEVSSIVSAEMPRLGLTLDASQKNYRANRTRSEVDATGLLTLTYKLADGGLSSAKREQASARITQAEMRLASDRLDVELAVRQGYLQLSSLRSKAQGLGEGVSASAKARELYREQFTGGKRSLLELLEVQTSYYTARYNAITNGYEQRRVTYAILKAVGGLRNAVARRA</sequence>
<evidence type="ECO:0000256" key="1">
    <source>
        <dbReference type="ARBA" id="ARBA00004442"/>
    </source>
</evidence>
<dbReference type="Gene3D" id="1.20.1600.10">
    <property type="entry name" value="Outer membrane efflux proteins (OEP)"/>
    <property type="match status" value="1"/>
</dbReference>
<evidence type="ECO:0000256" key="2">
    <source>
        <dbReference type="ARBA" id="ARBA00007613"/>
    </source>
</evidence>
<gene>
    <name evidence="9" type="ORF">GCM10007036_07550</name>
</gene>
<evidence type="ECO:0000313" key="9">
    <source>
        <dbReference type="EMBL" id="GGH10808.1"/>
    </source>
</evidence>
<dbReference type="GO" id="GO:0015562">
    <property type="term" value="F:efflux transmembrane transporter activity"/>
    <property type="evidence" value="ECO:0007669"/>
    <property type="project" value="InterPro"/>
</dbReference>
<evidence type="ECO:0000256" key="6">
    <source>
        <dbReference type="ARBA" id="ARBA00023136"/>
    </source>
</evidence>
<evidence type="ECO:0000256" key="4">
    <source>
        <dbReference type="ARBA" id="ARBA00022452"/>
    </source>
</evidence>
<accession>A0A917MGF4</accession>
<keyword evidence="8" id="KW-0732">Signal</keyword>
<comment type="subcellular location">
    <subcellularLocation>
        <location evidence="1">Cell outer membrane</location>
    </subcellularLocation>
</comment>
<keyword evidence="4" id="KW-1134">Transmembrane beta strand</keyword>
<dbReference type="GO" id="GO:0009279">
    <property type="term" value="C:cell outer membrane"/>
    <property type="evidence" value="ECO:0007669"/>
    <property type="project" value="UniProtKB-SubCell"/>
</dbReference>
<comment type="similarity">
    <text evidence="2">Belongs to the outer membrane factor (OMF) (TC 1.B.17) family.</text>
</comment>
<name>A0A917MGF4_9HYPH</name>
<keyword evidence="10" id="KW-1185">Reference proteome</keyword>
<dbReference type="PANTHER" id="PTHR30026:SF22">
    <property type="entry name" value="OUTER MEMBRANE EFFLUX PROTEIN"/>
    <property type="match status" value="1"/>
</dbReference>
<dbReference type="PANTHER" id="PTHR30026">
    <property type="entry name" value="OUTER MEMBRANE PROTEIN TOLC"/>
    <property type="match status" value="1"/>
</dbReference>
<feature type="signal peptide" evidence="8">
    <location>
        <begin position="1"/>
        <end position="29"/>
    </location>
</feature>
<keyword evidence="5" id="KW-0812">Transmembrane</keyword>
<keyword evidence="3" id="KW-0813">Transport</keyword>
<dbReference type="InterPro" id="IPR051906">
    <property type="entry name" value="TolC-like"/>
</dbReference>
<comment type="caution">
    <text evidence="9">The sequence shown here is derived from an EMBL/GenBank/DDBJ whole genome shotgun (WGS) entry which is preliminary data.</text>
</comment>
<dbReference type="GO" id="GO:0015288">
    <property type="term" value="F:porin activity"/>
    <property type="evidence" value="ECO:0007669"/>
    <property type="project" value="TreeGrafter"/>
</dbReference>
<evidence type="ECO:0000256" key="7">
    <source>
        <dbReference type="ARBA" id="ARBA00023237"/>
    </source>
</evidence>
<dbReference type="EMBL" id="BMES01000001">
    <property type="protein sequence ID" value="GGH10808.1"/>
    <property type="molecule type" value="Genomic_DNA"/>
</dbReference>
<organism evidence="9 10">
    <name type="scientific">Alsobacter metallidurans</name>
    <dbReference type="NCBI Taxonomy" id="340221"/>
    <lineage>
        <taxon>Bacteria</taxon>
        <taxon>Pseudomonadati</taxon>
        <taxon>Pseudomonadota</taxon>
        <taxon>Alphaproteobacteria</taxon>
        <taxon>Hyphomicrobiales</taxon>
        <taxon>Alsobacteraceae</taxon>
        <taxon>Alsobacter</taxon>
    </lineage>
</organism>
<reference evidence="9" key="2">
    <citation type="submission" date="2020-09" db="EMBL/GenBank/DDBJ databases">
        <authorList>
            <person name="Sun Q."/>
            <person name="Zhou Y."/>
        </authorList>
    </citation>
    <scope>NUCLEOTIDE SEQUENCE</scope>
    <source>
        <strain evidence="9">CGMCC 1.12214</strain>
    </source>
</reference>
<evidence type="ECO:0000256" key="3">
    <source>
        <dbReference type="ARBA" id="ARBA00022448"/>
    </source>
</evidence>
<evidence type="ECO:0000256" key="5">
    <source>
        <dbReference type="ARBA" id="ARBA00022692"/>
    </source>
</evidence>
<proteinExistence type="inferred from homology"/>
<evidence type="ECO:0000256" key="8">
    <source>
        <dbReference type="SAM" id="SignalP"/>
    </source>
</evidence>
<keyword evidence="6" id="KW-0472">Membrane</keyword>
<reference evidence="9" key="1">
    <citation type="journal article" date="2014" name="Int. J. Syst. Evol. Microbiol.">
        <title>Complete genome sequence of Corynebacterium casei LMG S-19264T (=DSM 44701T), isolated from a smear-ripened cheese.</title>
        <authorList>
            <consortium name="US DOE Joint Genome Institute (JGI-PGF)"/>
            <person name="Walter F."/>
            <person name="Albersmeier A."/>
            <person name="Kalinowski J."/>
            <person name="Ruckert C."/>
        </authorList>
    </citation>
    <scope>NUCLEOTIDE SEQUENCE</scope>
    <source>
        <strain evidence="9">CGMCC 1.12214</strain>
    </source>
</reference>
<dbReference type="SUPFAM" id="SSF56954">
    <property type="entry name" value="Outer membrane efflux proteins (OEP)"/>
    <property type="match status" value="1"/>
</dbReference>
<dbReference type="PROSITE" id="PS51257">
    <property type="entry name" value="PROKAR_LIPOPROTEIN"/>
    <property type="match status" value="1"/>
</dbReference>
<keyword evidence="7" id="KW-0998">Cell outer membrane</keyword>
<dbReference type="Proteomes" id="UP000603912">
    <property type="component" value="Unassembled WGS sequence"/>
</dbReference>
<feature type="chain" id="PRO_5037088069" evidence="8">
    <location>
        <begin position="30"/>
        <end position="511"/>
    </location>
</feature>
<dbReference type="GO" id="GO:1990281">
    <property type="term" value="C:efflux pump complex"/>
    <property type="evidence" value="ECO:0007669"/>
    <property type="project" value="TreeGrafter"/>
</dbReference>
<dbReference type="AlphaFoldDB" id="A0A917MGF4"/>
<dbReference type="RefSeq" id="WP_188516376.1">
    <property type="nucleotide sequence ID" value="NZ_BMES01000001.1"/>
</dbReference>